<proteinExistence type="predicted"/>
<dbReference type="InterPro" id="IPR004331">
    <property type="entry name" value="SPX_dom"/>
</dbReference>
<name>A0ABD1WAP0_9LAMI</name>
<keyword evidence="2" id="KW-0472">Membrane</keyword>
<evidence type="ECO:0000256" key="1">
    <source>
        <dbReference type="ARBA" id="ARBA00004651"/>
    </source>
</evidence>
<feature type="coiled-coil region" evidence="4">
    <location>
        <begin position="265"/>
        <end position="292"/>
    </location>
</feature>
<comment type="function">
    <text evidence="3">May transport inorganic phosphate (Pi).</text>
</comment>
<dbReference type="InterPro" id="IPR034092">
    <property type="entry name" value="PHO1_SPX"/>
</dbReference>
<evidence type="ECO:0000256" key="3">
    <source>
        <dbReference type="ARBA" id="ARBA00043939"/>
    </source>
</evidence>
<keyword evidence="2" id="KW-1003">Cell membrane</keyword>
<dbReference type="PANTHER" id="PTHR10783:SF104">
    <property type="entry name" value="PHOSPHATE TRANSPORTER PHO1 HOMOLOG 10"/>
    <property type="match status" value="1"/>
</dbReference>
<keyword evidence="7" id="KW-1185">Reference proteome</keyword>
<protein>
    <submittedName>
        <fullName evidence="6">Phosphate transporter PHO1-like protein 10</fullName>
    </submittedName>
</protein>
<evidence type="ECO:0000256" key="2">
    <source>
        <dbReference type="ARBA" id="ARBA00022475"/>
    </source>
</evidence>
<dbReference type="PANTHER" id="PTHR10783">
    <property type="entry name" value="XENOTROPIC AND POLYTROPIC RETROVIRUS RECEPTOR 1-RELATED"/>
    <property type="match status" value="1"/>
</dbReference>
<dbReference type="CDD" id="cd14476">
    <property type="entry name" value="SPX_PHO1_like"/>
    <property type="match status" value="1"/>
</dbReference>
<organism evidence="6 7">
    <name type="scientific">Forsythia ovata</name>
    <dbReference type="NCBI Taxonomy" id="205694"/>
    <lineage>
        <taxon>Eukaryota</taxon>
        <taxon>Viridiplantae</taxon>
        <taxon>Streptophyta</taxon>
        <taxon>Embryophyta</taxon>
        <taxon>Tracheophyta</taxon>
        <taxon>Spermatophyta</taxon>
        <taxon>Magnoliopsida</taxon>
        <taxon>eudicotyledons</taxon>
        <taxon>Gunneridae</taxon>
        <taxon>Pentapetalae</taxon>
        <taxon>asterids</taxon>
        <taxon>lamiids</taxon>
        <taxon>Lamiales</taxon>
        <taxon>Oleaceae</taxon>
        <taxon>Forsythieae</taxon>
        <taxon>Forsythia</taxon>
    </lineage>
</organism>
<sequence>MERNADMKFGKEFKKQKVPEWTEAYVDYNGLKRILQEIRRIRQKAGNLQNSEDIENPVIAVNTVQQKNYRNLYNTKLLVSPEEVEENEIIFFKKLDDELNKANTFYKDKVEEVMREATLLNTQMDALIALRIKVMNPGFHGSSSLRRLPTDIENLLPSKVTSPKRAKTFGVSQMDMRLGVEVSCKIQQGPDSPSVVEHMNVTPEKRKESDIHSESDSAPVAHYDGASIDEANSSECKTTQLEILDRVKISNNCETPISTIKGVLKDSKENDLSFKKDELREVEERLKRVFVEFYHKLRLLKNYR</sequence>
<feature type="domain" description="SPX" evidence="5">
    <location>
        <begin position="7"/>
        <end position="304"/>
    </location>
</feature>
<dbReference type="AlphaFoldDB" id="A0ABD1WAP0"/>
<dbReference type="Proteomes" id="UP001604277">
    <property type="component" value="Unassembled WGS sequence"/>
</dbReference>
<evidence type="ECO:0000313" key="7">
    <source>
        <dbReference type="Proteomes" id="UP001604277"/>
    </source>
</evidence>
<evidence type="ECO:0000313" key="6">
    <source>
        <dbReference type="EMBL" id="KAL2546732.1"/>
    </source>
</evidence>
<accession>A0ABD1WAP0</accession>
<keyword evidence="4" id="KW-0175">Coiled coil</keyword>
<evidence type="ECO:0000259" key="5">
    <source>
        <dbReference type="PROSITE" id="PS51382"/>
    </source>
</evidence>
<dbReference type="GO" id="GO:0005886">
    <property type="term" value="C:plasma membrane"/>
    <property type="evidence" value="ECO:0007669"/>
    <property type="project" value="UniProtKB-SubCell"/>
</dbReference>
<dbReference type="EMBL" id="JBFOLJ010000004">
    <property type="protein sequence ID" value="KAL2546732.1"/>
    <property type="molecule type" value="Genomic_DNA"/>
</dbReference>
<comment type="subcellular location">
    <subcellularLocation>
        <location evidence="1">Cell membrane</location>
        <topology evidence="1">Multi-pass membrane protein</topology>
    </subcellularLocation>
</comment>
<comment type="caution">
    <text evidence="6">The sequence shown here is derived from an EMBL/GenBank/DDBJ whole genome shotgun (WGS) entry which is preliminary data.</text>
</comment>
<dbReference type="Pfam" id="PF03105">
    <property type="entry name" value="SPX"/>
    <property type="match status" value="2"/>
</dbReference>
<dbReference type="PROSITE" id="PS51382">
    <property type="entry name" value="SPX"/>
    <property type="match status" value="1"/>
</dbReference>
<reference evidence="7" key="1">
    <citation type="submission" date="2024-07" db="EMBL/GenBank/DDBJ databases">
        <title>Two chromosome-level genome assemblies of Korean endemic species Abeliophyllum distichum and Forsythia ovata (Oleaceae).</title>
        <authorList>
            <person name="Jang H."/>
        </authorList>
    </citation>
    <scope>NUCLEOTIDE SEQUENCE [LARGE SCALE GENOMIC DNA]</scope>
</reference>
<gene>
    <name evidence="6" type="ORF">Fot_15965</name>
</gene>
<evidence type="ECO:0000256" key="4">
    <source>
        <dbReference type="SAM" id="Coils"/>
    </source>
</evidence>